<dbReference type="RefSeq" id="WP_090900186.1">
    <property type="nucleotide sequence ID" value="NZ_FNYO01000030.1"/>
</dbReference>
<accession>A0A1H6VEE2</accession>
<dbReference type="AlphaFoldDB" id="A0A1H6VEE2"/>
<organism evidence="1 2">
    <name type="scientific">Azotobacter beijerinckii</name>
    <dbReference type="NCBI Taxonomy" id="170623"/>
    <lineage>
        <taxon>Bacteria</taxon>
        <taxon>Pseudomonadati</taxon>
        <taxon>Pseudomonadota</taxon>
        <taxon>Gammaproteobacteria</taxon>
        <taxon>Pseudomonadales</taxon>
        <taxon>Pseudomonadaceae</taxon>
        <taxon>Azotobacter</taxon>
    </lineage>
</organism>
<dbReference type="Pfam" id="PF07102">
    <property type="entry name" value="YbcO"/>
    <property type="match status" value="1"/>
</dbReference>
<sequence length="99" mass="10673">MKIVSKKLRDSARGQSCTLRLPGCGHDDGTVVLAHLPCGQKGTGMKGPDQIAIFACHHCHQIVDGPNRWEVPAADYLRALAETQLIWVQMGLITIKGAA</sequence>
<evidence type="ECO:0000313" key="2">
    <source>
        <dbReference type="Proteomes" id="UP000199005"/>
    </source>
</evidence>
<name>A0A1H6VEE2_9GAMM</name>
<dbReference type="Proteomes" id="UP000199005">
    <property type="component" value="Unassembled WGS sequence"/>
</dbReference>
<dbReference type="EMBL" id="FNYO01000030">
    <property type="protein sequence ID" value="SEI98555.1"/>
    <property type="molecule type" value="Genomic_DNA"/>
</dbReference>
<protein>
    <recommendedName>
        <fullName evidence="3">DUF1364 domain-containing protein</fullName>
    </recommendedName>
</protein>
<proteinExistence type="predicted"/>
<dbReference type="InterPro" id="IPR010774">
    <property type="entry name" value="YbcO"/>
</dbReference>
<dbReference type="Gene3D" id="3.30.50.20">
    <property type="entry name" value="prophage-derive protein ybcO"/>
    <property type="match status" value="1"/>
</dbReference>
<gene>
    <name evidence="1" type="ORF">SAMN04244579_02699</name>
</gene>
<dbReference type="STRING" id="170623.SAMN04244579_02699"/>
<reference evidence="1 2" key="1">
    <citation type="submission" date="2016-10" db="EMBL/GenBank/DDBJ databases">
        <authorList>
            <person name="de Groot N.N."/>
        </authorList>
    </citation>
    <scope>NUCLEOTIDE SEQUENCE [LARGE SCALE GENOMIC DNA]</scope>
    <source>
        <strain evidence="1 2">DSM 1041</strain>
    </source>
</reference>
<evidence type="ECO:0000313" key="1">
    <source>
        <dbReference type="EMBL" id="SEI98555.1"/>
    </source>
</evidence>
<evidence type="ECO:0008006" key="3">
    <source>
        <dbReference type="Google" id="ProtNLM"/>
    </source>
</evidence>